<dbReference type="InterPro" id="IPR052163">
    <property type="entry name" value="DGC-Regulatory_Protein"/>
</dbReference>
<dbReference type="EC" id="2.7.7.65" evidence="3"/>
<organism evidence="3 4">
    <name type="scientific">Sphingorhabdus buctiana</name>
    <dbReference type="NCBI Taxonomy" id="1508805"/>
    <lineage>
        <taxon>Bacteria</taxon>
        <taxon>Pseudomonadati</taxon>
        <taxon>Pseudomonadota</taxon>
        <taxon>Alphaproteobacteria</taxon>
        <taxon>Sphingomonadales</taxon>
        <taxon>Sphingomonadaceae</taxon>
        <taxon>Sphingorhabdus</taxon>
    </lineage>
</organism>
<keyword evidence="4" id="KW-1185">Reference proteome</keyword>
<feature type="transmembrane region" description="Helical" evidence="1">
    <location>
        <begin position="121"/>
        <end position="139"/>
    </location>
</feature>
<evidence type="ECO:0000256" key="1">
    <source>
        <dbReference type="SAM" id="Phobius"/>
    </source>
</evidence>
<dbReference type="GO" id="GO:0052621">
    <property type="term" value="F:diguanylate cyclase activity"/>
    <property type="evidence" value="ECO:0007669"/>
    <property type="project" value="UniProtKB-EC"/>
</dbReference>
<reference evidence="4" key="1">
    <citation type="journal article" date="2019" name="Int. J. Syst. Evol. Microbiol.">
        <title>The Global Catalogue of Microorganisms (GCM) 10K type strain sequencing project: providing services to taxonomists for standard genome sequencing and annotation.</title>
        <authorList>
            <consortium name="The Broad Institute Genomics Platform"/>
            <consortium name="The Broad Institute Genome Sequencing Center for Infectious Disease"/>
            <person name="Wu L."/>
            <person name="Ma J."/>
        </authorList>
    </citation>
    <scope>NUCLEOTIDE SEQUENCE [LARGE SCALE GENOMIC DNA]</scope>
    <source>
        <strain evidence="4">CGMCC 1.12449</strain>
    </source>
</reference>
<keyword evidence="3" id="KW-0808">Transferase</keyword>
<evidence type="ECO:0000313" key="3">
    <source>
        <dbReference type="EMBL" id="MFD1765872.1"/>
    </source>
</evidence>
<comment type="caution">
    <text evidence="3">The sequence shown here is derived from an EMBL/GenBank/DDBJ whole genome shotgun (WGS) entry which is preliminary data.</text>
</comment>
<keyword evidence="1" id="KW-0472">Membrane</keyword>
<proteinExistence type="predicted"/>
<dbReference type="PANTHER" id="PTHR46663:SF2">
    <property type="entry name" value="GGDEF DOMAIN-CONTAINING PROTEIN"/>
    <property type="match status" value="1"/>
</dbReference>
<feature type="transmembrane region" description="Helical" evidence="1">
    <location>
        <begin position="146"/>
        <end position="164"/>
    </location>
</feature>
<feature type="transmembrane region" description="Helical" evidence="1">
    <location>
        <begin position="30"/>
        <end position="50"/>
    </location>
</feature>
<evidence type="ECO:0000259" key="2">
    <source>
        <dbReference type="PROSITE" id="PS50887"/>
    </source>
</evidence>
<dbReference type="InterPro" id="IPR043128">
    <property type="entry name" value="Rev_trsase/Diguanyl_cyclase"/>
</dbReference>
<keyword evidence="1" id="KW-0812">Transmembrane</keyword>
<protein>
    <submittedName>
        <fullName evidence="3">Diguanylate cyclase domain-containing protein</fullName>
        <ecNumber evidence="3">2.7.7.65</ecNumber>
    </submittedName>
</protein>
<dbReference type="Proteomes" id="UP001597215">
    <property type="component" value="Unassembled WGS sequence"/>
</dbReference>
<dbReference type="SMART" id="SM00267">
    <property type="entry name" value="GGDEF"/>
    <property type="match status" value="1"/>
</dbReference>
<evidence type="ECO:0000313" key="4">
    <source>
        <dbReference type="Proteomes" id="UP001597215"/>
    </source>
</evidence>
<dbReference type="Gene3D" id="3.30.70.270">
    <property type="match status" value="1"/>
</dbReference>
<dbReference type="CDD" id="cd01949">
    <property type="entry name" value="GGDEF"/>
    <property type="match status" value="1"/>
</dbReference>
<keyword evidence="3" id="KW-0548">Nucleotidyltransferase</keyword>
<name>A0ABW4MA85_9SPHN</name>
<sequence>MRWFAPTVPRSIRGALHATQLDNVRSQVPMLLAVAALNTCIVMAVCWNSGLPFANYGWMSGLIIYCFARMTIWRRILAKPVSPEKVPKILKANVGLSVGMMGLLGIAASFTFVAGTFAYQTLIPVSLAFGATAIAHCLYTLRPAAIGVLLIGITPVALSMILSGDFNAKMLGISMLSVEALMIRFVTAQYDRMIEGLFLAQQIRELADTDPLTSLPNRRAIMSTIEAELKQRGPRFGIALLDLDGFKQVNDSMGHHAGDLMLLGVGARLSNAAEAKDSVGRLGGDEFIVLFRNVENKAELSARTTALLAALCRPIEIDGAPMPVAASLGFALYPDDGETIREVMHVADTALYAEKRLSKARPQAVASSRQAAA</sequence>
<dbReference type="InterPro" id="IPR000160">
    <property type="entry name" value="GGDEF_dom"/>
</dbReference>
<dbReference type="EMBL" id="JBHUEL010000003">
    <property type="protein sequence ID" value="MFD1765872.1"/>
    <property type="molecule type" value="Genomic_DNA"/>
</dbReference>
<feature type="transmembrane region" description="Helical" evidence="1">
    <location>
        <begin position="94"/>
        <end position="115"/>
    </location>
</feature>
<accession>A0ABW4MA85</accession>
<dbReference type="Pfam" id="PF00990">
    <property type="entry name" value="GGDEF"/>
    <property type="match status" value="1"/>
</dbReference>
<dbReference type="InterPro" id="IPR029787">
    <property type="entry name" value="Nucleotide_cyclase"/>
</dbReference>
<feature type="transmembrane region" description="Helical" evidence="1">
    <location>
        <begin position="56"/>
        <end position="73"/>
    </location>
</feature>
<dbReference type="PROSITE" id="PS50887">
    <property type="entry name" value="GGDEF"/>
    <property type="match status" value="1"/>
</dbReference>
<dbReference type="SUPFAM" id="SSF55073">
    <property type="entry name" value="Nucleotide cyclase"/>
    <property type="match status" value="1"/>
</dbReference>
<feature type="domain" description="GGDEF" evidence="2">
    <location>
        <begin position="234"/>
        <end position="369"/>
    </location>
</feature>
<dbReference type="PANTHER" id="PTHR46663">
    <property type="entry name" value="DIGUANYLATE CYCLASE DGCT-RELATED"/>
    <property type="match status" value="1"/>
</dbReference>
<keyword evidence="1" id="KW-1133">Transmembrane helix</keyword>
<gene>
    <name evidence="3" type="ORF">ACFSAG_03345</name>
</gene>
<dbReference type="NCBIfam" id="TIGR00254">
    <property type="entry name" value="GGDEF"/>
    <property type="match status" value="1"/>
</dbReference>